<reference evidence="2" key="1">
    <citation type="submission" date="2020-11" db="EMBL/GenBank/DDBJ databases">
        <authorList>
            <consortium name="DOE Joint Genome Institute"/>
            <person name="Ahrendt S."/>
            <person name="Riley R."/>
            <person name="Andreopoulos W."/>
            <person name="Labutti K."/>
            <person name="Pangilinan J."/>
            <person name="Ruiz-Duenas F.J."/>
            <person name="Barrasa J.M."/>
            <person name="Sanchez-Garcia M."/>
            <person name="Camarero S."/>
            <person name="Miyauchi S."/>
            <person name="Serrano A."/>
            <person name="Linde D."/>
            <person name="Babiker R."/>
            <person name="Drula E."/>
            <person name="Ayuso-Fernandez I."/>
            <person name="Pacheco R."/>
            <person name="Padilla G."/>
            <person name="Ferreira P."/>
            <person name="Barriuso J."/>
            <person name="Kellner H."/>
            <person name="Castanera R."/>
            <person name="Alfaro M."/>
            <person name="Ramirez L."/>
            <person name="Pisabarro A.G."/>
            <person name="Kuo A."/>
            <person name="Tritt A."/>
            <person name="Lipzen A."/>
            <person name="He G."/>
            <person name="Yan M."/>
            <person name="Ng V."/>
            <person name="Cullen D."/>
            <person name="Martin F."/>
            <person name="Rosso M.-N."/>
            <person name="Henrissat B."/>
            <person name="Hibbett D."/>
            <person name="Martinez A.T."/>
            <person name="Grigoriev I.V."/>
        </authorList>
    </citation>
    <scope>NUCLEOTIDE SEQUENCE</scope>
    <source>
        <strain evidence="2">CIRM-BRFM 674</strain>
    </source>
</reference>
<evidence type="ECO:0000313" key="2">
    <source>
        <dbReference type="EMBL" id="KAF9472268.1"/>
    </source>
</evidence>
<feature type="non-terminal residue" evidence="2">
    <location>
        <position position="220"/>
    </location>
</feature>
<gene>
    <name evidence="2" type="ORF">BDN70DRAFT_900668</name>
</gene>
<sequence length="220" mass="24336">MAPSSSKKVHGSDKPHQSSSSSDSTGDTELDTKSQDQRTKEPGAQGQTLLTALHNLIVPLVQNVVPHASGPCQFSENPEAEHLLVALQKYIASVITQLRSSIDLEVLDMAKAPDTKCEDESAQERTNYTDQGQTDINIESPLHIPFFSLENLLGVLRQRVFNRLPIRLLCFEKLGNADTLKISLLNQAELYSYLSKKFTIIHSANPIDPAELWDDLNSLT</sequence>
<name>A0A9P6CU56_9AGAR</name>
<proteinExistence type="predicted"/>
<keyword evidence="3" id="KW-1185">Reference proteome</keyword>
<evidence type="ECO:0000256" key="1">
    <source>
        <dbReference type="SAM" id="MobiDB-lite"/>
    </source>
</evidence>
<feature type="compositionally biased region" description="Basic and acidic residues" evidence="1">
    <location>
        <begin position="30"/>
        <end position="41"/>
    </location>
</feature>
<protein>
    <submittedName>
        <fullName evidence="2">Uncharacterized protein</fullName>
    </submittedName>
</protein>
<dbReference type="AlphaFoldDB" id="A0A9P6CU56"/>
<dbReference type="EMBL" id="MU155555">
    <property type="protein sequence ID" value="KAF9472268.1"/>
    <property type="molecule type" value="Genomic_DNA"/>
</dbReference>
<evidence type="ECO:0000313" key="3">
    <source>
        <dbReference type="Proteomes" id="UP000807469"/>
    </source>
</evidence>
<accession>A0A9P6CU56</accession>
<organism evidence="2 3">
    <name type="scientific">Pholiota conissans</name>
    <dbReference type="NCBI Taxonomy" id="109636"/>
    <lineage>
        <taxon>Eukaryota</taxon>
        <taxon>Fungi</taxon>
        <taxon>Dikarya</taxon>
        <taxon>Basidiomycota</taxon>
        <taxon>Agaricomycotina</taxon>
        <taxon>Agaricomycetes</taxon>
        <taxon>Agaricomycetidae</taxon>
        <taxon>Agaricales</taxon>
        <taxon>Agaricineae</taxon>
        <taxon>Strophariaceae</taxon>
        <taxon>Pholiota</taxon>
    </lineage>
</organism>
<feature type="region of interest" description="Disordered" evidence="1">
    <location>
        <begin position="1"/>
        <end position="43"/>
    </location>
</feature>
<comment type="caution">
    <text evidence="2">The sequence shown here is derived from an EMBL/GenBank/DDBJ whole genome shotgun (WGS) entry which is preliminary data.</text>
</comment>
<dbReference type="Proteomes" id="UP000807469">
    <property type="component" value="Unassembled WGS sequence"/>
</dbReference>